<gene>
    <name evidence="2" type="ORF">KDK92_08920</name>
</gene>
<feature type="transmembrane region" description="Helical" evidence="1">
    <location>
        <begin position="75"/>
        <end position="95"/>
    </location>
</feature>
<evidence type="ECO:0000313" key="3">
    <source>
        <dbReference type="Proteomes" id="UP001056429"/>
    </source>
</evidence>
<dbReference type="RefSeq" id="WP_250858882.1">
    <property type="nucleotide sequence ID" value="NZ_JAGSOJ010000002.1"/>
</dbReference>
<evidence type="ECO:0000313" key="2">
    <source>
        <dbReference type="EMBL" id="MCM1989860.1"/>
    </source>
</evidence>
<feature type="transmembrane region" description="Helical" evidence="1">
    <location>
        <begin position="237"/>
        <end position="258"/>
    </location>
</feature>
<name>A0A9J6P0G4_9CLOT</name>
<dbReference type="PANTHER" id="PTHR37305:SF1">
    <property type="entry name" value="MEMBRANE PROTEIN"/>
    <property type="match status" value="1"/>
</dbReference>
<dbReference type="Pfam" id="PF12679">
    <property type="entry name" value="ABC2_membrane_2"/>
    <property type="match status" value="1"/>
</dbReference>
<keyword evidence="1" id="KW-0812">Transmembrane</keyword>
<feature type="transmembrane region" description="Helical" evidence="1">
    <location>
        <begin position="190"/>
        <end position="208"/>
    </location>
</feature>
<dbReference type="PANTHER" id="PTHR37305">
    <property type="entry name" value="INTEGRAL MEMBRANE PROTEIN-RELATED"/>
    <property type="match status" value="1"/>
</dbReference>
<keyword evidence="1" id="KW-0472">Membrane</keyword>
<keyword evidence="3" id="KW-1185">Reference proteome</keyword>
<feature type="transmembrane region" description="Helical" evidence="1">
    <location>
        <begin position="122"/>
        <end position="145"/>
    </location>
</feature>
<keyword evidence="1" id="KW-1133">Transmembrane helix</keyword>
<reference evidence="2" key="2">
    <citation type="submission" date="2021-04" db="EMBL/GenBank/DDBJ databases">
        <authorList>
            <person name="Dong X."/>
        </authorList>
    </citation>
    <scope>NUCLEOTIDE SEQUENCE</scope>
    <source>
        <strain evidence="2">ZWT</strain>
    </source>
</reference>
<feature type="transmembrane region" description="Helical" evidence="1">
    <location>
        <begin position="157"/>
        <end position="178"/>
    </location>
</feature>
<evidence type="ECO:0000256" key="1">
    <source>
        <dbReference type="SAM" id="Phobius"/>
    </source>
</evidence>
<sequence length="265" mass="29877">MNIVLRELKANRKALIIWCVSMFLFISMGMVEYSGFSKMGSEVNEMMDSLPNVMRSMFGINKIDLTSVGGFYSMFFIYFTLIAGIHAIMLGATIISKEERDKTADFLMVKPIKRNKAVTSKLIAAFINVLIFNIVTFIGSVLTVAYYNKGESITGELFKITCTLFILQIVFLSLGLLFSSLTKTTKKATGLSTGVVLGMYMLSLAIPLTDKLEFLRFITPFYYFDAKEIMLGQRVEMIYVLISLIIVVIATSLTYVFFNKKDIHN</sequence>
<accession>A0A9J6P0G4</accession>
<proteinExistence type="predicted"/>
<reference evidence="2" key="1">
    <citation type="journal article" date="2021" name="mSystems">
        <title>Bacteria and Archaea Synergistically Convert Glycine Betaine to Biogenic Methane in the Formosa Cold Seep of the South China Sea.</title>
        <authorList>
            <person name="Li L."/>
            <person name="Zhang W."/>
            <person name="Zhang S."/>
            <person name="Song L."/>
            <person name="Sun Q."/>
            <person name="Zhang H."/>
            <person name="Xiang H."/>
            <person name="Dong X."/>
        </authorList>
    </citation>
    <scope>NUCLEOTIDE SEQUENCE</scope>
    <source>
        <strain evidence="2">ZWT</strain>
    </source>
</reference>
<dbReference type="GO" id="GO:0140359">
    <property type="term" value="F:ABC-type transporter activity"/>
    <property type="evidence" value="ECO:0007669"/>
    <property type="project" value="InterPro"/>
</dbReference>
<comment type="caution">
    <text evidence="2">The sequence shown here is derived from an EMBL/GenBank/DDBJ whole genome shotgun (WGS) entry which is preliminary data.</text>
</comment>
<dbReference type="AlphaFoldDB" id="A0A9J6P0G4"/>
<feature type="transmembrane region" description="Helical" evidence="1">
    <location>
        <begin position="15"/>
        <end position="36"/>
    </location>
</feature>
<dbReference type="EMBL" id="JAGSOJ010000002">
    <property type="protein sequence ID" value="MCM1989860.1"/>
    <property type="molecule type" value="Genomic_DNA"/>
</dbReference>
<protein>
    <submittedName>
        <fullName evidence="2">ABC transporter permease subunit</fullName>
    </submittedName>
</protein>
<dbReference type="GO" id="GO:0005886">
    <property type="term" value="C:plasma membrane"/>
    <property type="evidence" value="ECO:0007669"/>
    <property type="project" value="UniProtKB-SubCell"/>
</dbReference>
<dbReference type="Proteomes" id="UP001056429">
    <property type="component" value="Unassembled WGS sequence"/>
</dbReference>
<organism evidence="2 3">
    <name type="scientific">Oceanirhabdus seepicola</name>
    <dbReference type="NCBI Taxonomy" id="2828781"/>
    <lineage>
        <taxon>Bacteria</taxon>
        <taxon>Bacillati</taxon>
        <taxon>Bacillota</taxon>
        <taxon>Clostridia</taxon>
        <taxon>Eubacteriales</taxon>
        <taxon>Clostridiaceae</taxon>
        <taxon>Oceanirhabdus</taxon>
    </lineage>
</organism>